<reference evidence="2" key="1">
    <citation type="submission" date="2017-09" db="EMBL/GenBank/DDBJ databases">
        <title>Metaegenomics of thermophilic ammonia-oxidizing enrichment culture.</title>
        <authorList>
            <person name="Kato S."/>
            <person name="Suzuki K."/>
        </authorList>
    </citation>
    <scope>NUCLEOTIDE SEQUENCE [LARGE SCALE GENOMIC DNA]</scope>
</reference>
<dbReference type="EC" id="3.5.1.-" evidence="1"/>
<dbReference type="SUPFAM" id="SSF102588">
    <property type="entry name" value="LmbE-like"/>
    <property type="match status" value="1"/>
</dbReference>
<sequence>MHAQKLRRMLAVFAHPDDESCLAGGILARCVAEGFEVTLICATRGEQAPSCCLLEPVSPTEMGRIRERELRCAARVLGIQRVHLLELPDGGVKEHQAKLEALLVRFIRGLRPLLVLSFDPEGVTGHPDHIAVGEAVARALEAAGRPTDYPELARAGLRPWRVPLYYQLVHLTRSARQGSIWLVDVSAVLWTKIRALRCHQSQRCCWEPMVHKGDGTALRIEALRIARGRFEDSPLFQRAR</sequence>
<dbReference type="PANTHER" id="PTHR12993:SF11">
    <property type="entry name" value="N-ACETYLGLUCOSAMINYL-PHOSPHATIDYLINOSITOL DE-N-ACETYLASE"/>
    <property type="match status" value="1"/>
</dbReference>
<dbReference type="PANTHER" id="PTHR12993">
    <property type="entry name" value="N-ACETYLGLUCOSAMINYL-PHOSPHATIDYLINOSITOL DE-N-ACETYLASE-RELATED"/>
    <property type="match status" value="1"/>
</dbReference>
<evidence type="ECO:0000313" key="1">
    <source>
        <dbReference type="EMBL" id="GBD08765.1"/>
    </source>
</evidence>
<accession>A0A2H5Y5P5</accession>
<dbReference type="Pfam" id="PF02585">
    <property type="entry name" value="PIG-L"/>
    <property type="match status" value="1"/>
</dbReference>
<dbReference type="InterPro" id="IPR024078">
    <property type="entry name" value="LmbE-like_dom_sf"/>
</dbReference>
<protein>
    <submittedName>
        <fullName evidence="1">Putative N-acetyl-alpha-D-glucosaminyl L-malate deacetylase 2</fullName>
        <ecNumber evidence="1">3.5.1.-</ecNumber>
    </submittedName>
</protein>
<evidence type="ECO:0000313" key="2">
    <source>
        <dbReference type="Proteomes" id="UP000236642"/>
    </source>
</evidence>
<gene>
    <name evidence="1" type="primary">bshB2_1</name>
    <name evidence="1" type="ORF">HRbin22_01006</name>
</gene>
<dbReference type="AlphaFoldDB" id="A0A2H5Y5P5"/>
<dbReference type="EMBL" id="BEHY01000017">
    <property type="protein sequence ID" value="GBD08765.1"/>
    <property type="molecule type" value="Genomic_DNA"/>
</dbReference>
<dbReference type="InterPro" id="IPR003737">
    <property type="entry name" value="GlcNAc_PI_deacetylase-related"/>
</dbReference>
<dbReference type="Gene3D" id="3.40.50.10320">
    <property type="entry name" value="LmbE-like"/>
    <property type="match status" value="1"/>
</dbReference>
<organism evidence="1 2">
    <name type="scientific">Candidatus Thermoflexus japonica</name>
    <dbReference type="NCBI Taxonomy" id="2035417"/>
    <lineage>
        <taxon>Bacteria</taxon>
        <taxon>Bacillati</taxon>
        <taxon>Chloroflexota</taxon>
        <taxon>Thermoflexia</taxon>
        <taxon>Thermoflexales</taxon>
        <taxon>Thermoflexaceae</taxon>
        <taxon>Thermoflexus</taxon>
    </lineage>
</organism>
<proteinExistence type="predicted"/>
<name>A0A2H5Y5P5_9CHLR</name>
<comment type="caution">
    <text evidence="1">The sequence shown here is derived from an EMBL/GenBank/DDBJ whole genome shotgun (WGS) entry which is preliminary data.</text>
</comment>
<dbReference type="Proteomes" id="UP000236642">
    <property type="component" value="Unassembled WGS sequence"/>
</dbReference>
<dbReference type="GO" id="GO:0016811">
    <property type="term" value="F:hydrolase activity, acting on carbon-nitrogen (but not peptide) bonds, in linear amides"/>
    <property type="evidence" value="ECO:0007669"/>
    <property type="project" value="TreeGrafter"/>
</dbReference>
<keyword evidence="1" id="KW-0378">Hydrolase</keyword>